<organism evidence="2 3">
    <name type="scientific">Longivirga aurantiaca</name>
    <dbReference type="NCBI Taxonomy" id="1837743"/>
    <lineage>
        <taxon>Bacteria</taxon>
        <taxon>Bacillati</taxon>
        <taxon>Actinomycetota</taxon>
        <taxon>Actinomycetes</taxon>
        <taxon>Sporichthyales</taxon>
        <taxon>Sporichthyaceae</taxon>
        <taxon>Longivirga</taxon>
    </lineage>
</organism>
<gene>
    <name evidence="2" type="ORF">ACFQGU_13175</name>
</gene>
<evidence type="ECO:0000313" key="2">
    <source>
        <dbReference type="EMBL" id="MFC6238834.1"/>
    </source>
</evidence>
<feature type="chain" id="PRO_5046439490" description="Fibronectin type-III domain-containing protein" evidence="1">
    <location>
        <begin position="32"/>
        <end position="278"/>
    </location>
</feature>
<dbReference type="RefSeq" id="WP_386767390.1">
    <property type="nucleotide sequence ID" value="NZ_JBHSTI010000008.1"/>
</dbReference>
<sequence length="278" mass="29390">MTSTLRRVSAALVTSAALVAGTLGLAAPAEAASLCATDCISYAPVSADTRTVRASVVTTGYVNVTAEVWAADKSARVSYMVDGQTETWTSSWTFTSTGGLKQNTTYAVKLVAKDMLGKTWTEWRSVRVKQRTATWHITKINLADDSDYAGAGEFKAGWKAGTTVKSPLWSGWQSKSSGGSWTLSSSNAAATIVRVGETSSPKVFLELLDDDTDIGDFGCGTGFAPSWDWGTNSCADWATAGAYVNLPETSATTSFTLYVAKTAPVKFTVQGYVVTTVS</sequence>
<accession>A0ABW1T3I2</accession>
<protein>
    <recommendedName>
        <fullName evidence="4">Fibronectin type-III domain-containing protein</fullName>
    </recommendedName>
</protein>
<name>A0ABW1T3I2_9ACTN</name>
<dbReference type="Proteomes" id="UP001596138">
    <property type="component" value="Unassembled WGS sequence"/>
</dbReference>
<feature type="signal peptide" evidence="1">
    <location>
        <begin position="1"/>
        <end position="31"/>
    </location>
</feature>
<evidence type="ECO:0008006" key="4">
    <source>
        <dbReference type="Google" id="ProtNLM"/>
    </source>
</evidence>
<proteinExistence type="predicted"/>
<dbReference type="EMBL" id="JBHSTI010000008">
    <property type="protein sequence ID" value="MFC6238834.1"/>
    <property type="molecule type" value="Genomic_DNA"/>
</dbReference>
<keyword evidence="1" id="KW-0732">Signal</keyword>
<reference evidence="3" key="1">
    <citation type="journal article" date="2019" name="Int. J. Syst. Evol. Microbiol.">
        <title>The Global Catalogue of Microorganisms (GCM) 10K type strain sequencing project: providing services to taxonomists for standard genome sequencing and annotation.</title>
        <authorList>
            <consortium name="The Broad Institute Genomics Platform"/>
            <consortium name="The Broad Institute Genome Sequencing Center for Infectious Disease"/>
            <person name="Wu L."/>
            <person name="Ma J."/>
        </authorList>
    </citation>
    <scope>NUCLEOTIDE SEQUENCE [LARGE SCALE GENOMIC DNA]</scope>
    <source>
        <strain evidence="3">CGMCC 4.7317</strain>
    </source>
</reference>
<comment type="caution">
    <text evidence="2">The sequence shown here is derived from an EMBL/GenBank/DDBJ whole genome shotgun (WGS) entry which is preliminary data.</text>
</comment>
<evidence type="ECO:0000313" key="3">
    <source>
        <dbReference type="Proteomes" id="UP001596138"/>
    </source>
</evidence>
<evidence type="ECO:0000256" key="1">
    <source>
        <dbReference type="SAM" id="SignalP"/>
    </source>
</evidence>
<keyword evidence="3" id="KW-1185">Reference proteome</keyword>